<sequence>MAGSAMDGSSAHKTQCNRCLYYGHDSRMCTVSVGKVDRCRSASFARITSVETIAFLSAALSCDSMERLNQQFYLAHATFFCGVVAISEHTFNRFIVDYVNGKHQKDEAVALRQAHYENVKAECSDYAIRKVF</sequence>
<dbReference type="AlphaFoldDB" id="A0A915DUX7"/>
<proteinExistence type="predicted"/>
<reference evidence="2" key="1">
    <citation type="submission" date="2022-11" db="UniProtKB">
        <authorList>
            <consortium name="WormBaseParasite"/>
        </authorList>
    </citation>
    <scope>IDENTIFICATION</scope>
</reference>
<dbReference type="Proteomes" id="UP000887574">
    <property type="component" value="Unplaced"/>
</dbReference>
<name>A0A915DUX7_9BILA</name>
<organism evidence="1 2">
    <name type="scientific">Ditylenchus dipsaci</name>
    <dbReference type="NCBI Taxonomy" id="166011"/>
    <lineage>
        <taxon>Eukaryota</taxon>
        <taxon>Metazoa</taxon>
        <taxon>Ecdysozoa</taxon>
        <taxon>Nematoda</taxon>
        <taxon>Chromadorea</taxon>
        <taxon>Rhabditida</taxon>
        <taxon>Tylenchina</taxon>
        <taxon>Tylenchomorpha</taxon>
        <taxon>Sphaerularioidea</taxon>
        <taxon>Anguinidae</taxon>
        <taxon>Anguininae</taxon>
        <taxon>Ditylenchus</taxon>
    </lineage>
</organism>
<keyword evidence="1" id="KW-1185">Reference proteome</keyword>
<dbReference type="WBParaSite" id="jg23065">
    <property type="protein sequence ID" value="jg23065"/>
    <property type="gene ID" value="jg23065"/>
</dbReference>
<evidence type="ECO:0000313" key="2">
    <source>
        <dbReference type="WBParaSite" id="jg23065"/>
    </source>
</evidence>
<accession>A0A915DUX7</accession>
<protein>
    <submittedName>
        <fullName evidence="2">Uncharacterized protein</fullName>
    </submittedName>
</protein>
<evidence type="ECO:0000313" key="1">
    <source>
        <dbReference type="Proteomes" id="UP000887574"/>
    </source>
</evidence>